<dbReference type="Proteomes" id="UP000002881">
    <property type="component" value="Chromosome"/>
</dbReference>
<keyword evidence="8 14" id="KW-0418">Kinase</keyword>
<keyword evidence="5 14" id="KW-0808">Transferase</keyword>
<evidence type="ECO:0000256" key="3">
    <source>
        <dbReference type="ARBA" id="ARBA00022630"/>
    </source>
</evidence>
<accession>I2F3R6</accession>
<dbReference type="SMART" id="SM00904">
    <property type="entry name" value="Flavokinase"/>
    <property type="match status" value="1"/>
</dbReference>
<evidence type="ECO:0000256" key="6">
    <source>
        <dbReference type="ARBA" id="ARBA00022695"/>
    </source>
</evidence>
<dbReference type="NCBIfam" id="TIGR00083">
    <property type="entry name" value="ribF"/>
    <property type="match status" value="1"/>
</dbReference>
<dbReference type="CDD" id="cd02064">
    <property type="entry name" value="FAD_synthetase_N"/>
    <property type="match status" value="1"/>
</dbReference>
<evidence type="ECO:0000256" key="5">
    <source>
        <dbReference type="ARBA" id="ARBA00022679"/>
    </source>
</evidence>
<comment type="similarity">
    <text evidence="14">Belongs to the ribF family.</text>
</comment>
<dbReference type="GO" id="GO:0009398">
    <property type="term" value="P:FMN biosynthetic process"/>
    <property type="evidence" value="ECO:0007669"/>
    <property type="project" value="UniProtKB-UniRule"/>
</dbReference>
<dbReference type="SUPFAM" id="SSF82114">
    <property type="entry name" value="Riboflavin kinase-like"/>
    <property type="match status" value="1"/>
</dbReference>
<keyword evidence="4 14" id="KW-0288">FMN</keyword>
<dbReference type="PANTHER" id="PTHR22749:SF6">
    <property type="entry name" value="RIBOFLAVIN KINASE"/>
    <property type="match status" value="1"/>
</dbReference>
<evidence type="ECO:0000256" key="11">
    <source>
        <dbReference type="ARBA" id="ARBA00023268"/>
    </source>
</evidence>
<evidence type="ECO:0000256" key="12">
    <source>
        <dbReference type="ARBA" id="ARBA00047880"/>
    </source>
</evidence>
<comment type="pathway">
    <text evidence="2 14">Cofactor biosynthesis; FMN biosynthesis; FMN from riboflavin (ATP route): step 1/1.</text>
</comment>
<evidence type="ECO:0000256" key="10">
    <source>
        <dbReference type="ARBA" id="ARBA00022840"/>
    </source>
</evidence>
<dbReference type="InterPro" id="IPR023468">
    <property type="entry name" value="Riboflavin_kinase"/>
</dbReference>
<dbReference type="UniPathway" id="UPA00277">
    <property type="reaction ID" value="UER00407"/>
</dbReference>
<dbReference type="Pfam" id="PF01687">
    <property type="entry name" value="Flavokinase"/>
    <property type="match status" value="1"/>
</dbReference>
<dbReference type="Pfam" id="PF06574">
    <property type="entry name" value="FAD_syn"/>
    <property type="match status" value="1"/>
</dbReference>
<sequence length="302" mass="34619">MLDMYVACIGNFDGVHLGHRAIMQKTVNIAANLDLQSTAISIVYPWGYYFPNFPGIIYPVAQRLELILATGIERVLTVNMSEIRYLEPEDYISRLMSEGMRAIVVGSDFTFGNGAKGNIELLERISKEGDLRVEIVPDALYDGRRISSSWIRESIAKGDIGLTNSLLGKRYSIRGKVYKDKQLGAKIGFPTANIHRGDERLVIPRSGVYIIMSTIDSRDYFGLLNVGFRPTVNTSEEVKYEVYFFDYSGNLYNRNLELEFLEFIRPELKFDSLGELIEQIKHDERVARRWLEIHLNMLKKER</sequence>
<keyword evidence="17" id="KW-1185">Reference proteome</keyword>
<dbReference type="PIRSF" id="PIRSF004491">
    <property type="entry name" value="FAD_Synth"/>
    <property type="match status" value="1"/>
</dbReference>
<dbReference type="Gene3D" id="3.40.50.620">
    <property type="entry name" value="HUPs"/>
    <property type="match status" value="1"/>
</dbReference>
<dbReference type="InterPro" id="IPR015865">
    <property type="entry name" value="Riboflavin_kinase_bac/euk"/>
</dbReference>
<keyword evidence="7 14" id="KW-0547">Nucleotide-binding</keyword>
<evidence type="ECO:0000256" key="8">
    <source>
        <dbReference type="ARBA" id="ARBA00022777"/>
    </source>
</evidence>
<dbReference type="InterPro" id="IPR014729">
    <property type="entry name" value="Rossmann-like_a/b/a_fold"/>
</dbReference>
<evidence type="ECO:0000256" key="13">
    <source>
        <dbReference type="ARBA" id="ARBA00049494"/>
    </source>
</evidence>
<evidence type="ECO:0000256" key="7">
    <source>
        <dbReference type="ARBA" id="ARBA00022741"/>
    </source>
</evidence>
<dbReference type="EC" id="2.7.7.2" evidence="14"/>
<gene>
    <name evidence="16" type="ORF">Theba_0859</name>
</gene>
<dbReference type="AlphaFoldDB" id="I2F3R6"/>
<keyword evidence="3 14" id="KW-0285">Flavoprotein</keyword>
<evidence type="ECO:0000256" key="2">
    <source>
        <dbReference type="ARBA" id="ARBA00005201"/>
    </source>
</evidence>
<comment type="catalytic activity">
    <reaction evidence="13 14">
        <text>FMN + ATP + H(+) = FAD + diphosphate</text>
        <dbReference type="Rhea" id="RHEA:17237"/>
        <dbReference type="ChEBI" id="CHEBI:15378"/>
        <dbReference type="ChEBI" id="CHEBI:30616"/>
        <dbReference type="ChEBI" id="CHEBI:33019"/>
        <dbReference type="ChEBI" id="CHEBI:57692"/>
        <dbReference type="ChEBI" id="CHEBI:58210"/>
        <dbReference type="EC" id="2.7.7.2"/>
    </reaction>
</comment>
<dbReference type="HOGENOM" id="CLU_048437_0_1_0"/>
<dbReference type="GO" id="GO:0006747">
    <property type="term" value="P:FAD biosynthetic process"/>
    <property type="evidence" value="ECO:0007669"/>
    <property type="project" value="UniProtKB-UniRule"/>
</dbReference>
<name>I2F3R6_9BACT</name>
<evidence type="ECO:0000313" key="17">
    <source>
        <dbReference type="Proteomes" id="UP000002881"/>
    </source>
</evidence>
<proteinExistence type="inferred from homology"/>
<dbReference type="GO" id="GO:0008531">
    <property type="term" value="F:riboflavin kinase activity"/>
    <property type="evidence" value="ECO:0007669"/>
    <property type="project" value="UniProtKB-UniRule"/>
</dbReference>
<keyword evidence="11" id="KW-0511">Multifunctional enzyme</keyword>
<evidence type="ECO:0000259" key="15">
    <source>
        <dbReference type="SMART" id="SM00904"/>
    </source>
</evidence>
<reference evidence="16 17" key="1">
    <citation type="journal article" date="2012" name="Genome Biol. Evol.">
        <title>Genome Sequence of the Mesophilic Thermotogales Bacterium Mesotoga prima MesG1.Ag.4.2 Reveals the Largest Thermotogales Genome To Date.</title>
        <authorList>
            <person name="Zhaxybayeva O."/>
            <person name="Swithers K.S."/>
            <person name="Foght J."/>
            <person name="Green A.G."/>
            <person name="Bruce D."/>
            <person name="Detter C."/>
            <person name="Han S."/>
            <person name="Teshima H."/>
            <person name="Han J."/>
            <person name="Woyke T."/>
            <person name="Pitluck S."/>
            <person name="Nolan M."/>
            <person name="Ivanova N."/>
            <person name="Pati A."/>
            <person name="Land M.L."/>
            <person name="Dlutek M."/>
            <person name="Doolittle W.F."/>
            <person name="Noll K.M."/>
            <person name="Nesbo C.L."/>
        </authorList>
    </citation>
    <scope>NUCLEOTIDE SEQUENCE [LARGE SCALE GENOMIC DNA]</scope>
    <source>
        <strain evidence="17">mesG1.Ag.4.2</strain>
    </source>
</reference>
<keyword evidence="6 14" id="KW-0548">Nucleotidyltransferase</keyword>
<dbReference type="GO" id="GO:0003919">
    <property type="term" value="F:FMN adenylyltransferase activity"/>
    <property type="evidence" value="ECO:0007669"/>
    <property type="project" value="UniProtKB-UniRule"/>
</dbReference>
<dbReference type="PANTHER" id="PTHR22749">
    <property type="entry name" value="RIBOFLAVIN KINASE/FMN ADENYLYLTRANSFERASE"/>
    <property type="match status" value="1"/>
</dbReference>
<dbReference type="GO" id="GO:0005524">
    <property type="term" value="F:ATP binding"/>
    <property type="evidence" value="ECO:0007669"/>
    <property type="project" value="UniProtKB-UniRule"/>
</dbReference>
<evidence type="ECO:0000256" key="4">
    <source>
        <dbReference type="ARBA" id="ARBA00022643"/>
    </source>
</evidence>
<dbReference type="STRING" id="660470.Theba_0859"/>
<dbReference type="EC" id="2.7.1.26" evidence="14"/>
<dbReference type="eggNOG" id="COG0196">
    <property type="taxonomic scope" value="Bacteria"/>
</dbReference>
<comment type="pathway">
    <text evidence="1 14">Cofactor biosynthesis; FAD biosynthesis; FAD from FMN: step 1/1.</text>
</comment>
<dbReference type="GO" id="GO:0009231">
    <property type="term" value="P:riboflavin biosynthetic process"/>
    <property type="evidence" value="ECO:0007669"/>
    <property type="project" value="InterPro"/>
</dbReference>
<evidence type="ECO:0000256" key="9">
    <source>
        <dbReference type="ARBA" id="ARBA00022827"/>
    </source>
</evidence>
<dbReference type="KEGG" id="mpg:Theba_0859"/>
<feature type="domain" description="Riboflavin kinase" evidence="15">
    <location>
        <begin position="166"/>
        <end position="292"/>
    </location>
</feature>
<dbReference type="Gene3D" id="2.40.30.30">
    <property type="entry name" value="Riboflavin kinase-like"/>
    <property type="match status" value="1"/>
</dbReference>
<evidence type="ECO:0000256" key="1">
    <source>
        <dbReference type="ARBA" id="ARBA00004726"/>
    </source>
</evidence>
<dbReference type="EMBL" id="CP003532">
    <property type="protein sequence ID" value="AFK06569.1"/>
    <property type="molecule type" value="Genomic_DNA"/>
</dbReference>
<dbReference type="InterPro" id="IPR002606">
    <property type="entry name" value="Riboflavin_kinase_bac"/>
</dbReference>
<keyword evidence="9 14" id="KW-0274">FAD</keyword>
<comment type="catalytic activity">
    <reaction evidence="12 14">
        <text>riboflavin + ATP = FMN + ADP + H(+)</text>
        <dbReference type="Rhea" id="RHEA:14357"/>
        <dbReference type="ChEBI" id="CHEBI:15378"/>
        <dbReference type="ChEBI" id="CHEBI:30616"/>
        <dbReference type="ChEBI" id="CHEBI:57986"/>
        <dbReference type="ChEBI" id="CHEBI:58210"/>
        <dbReference type="ChEBI" id="CHEBI:456216"/>
        <dbReference type="EC" id="2.7.1.26"/>
    </reaction>
</comment>
<keyword evidence="10 14" id="KW-0067">ATP-binding</keyword>
<dbReference type="InterPro" id="IPR015864">
    <property type="entry name" value="FAD_synthase"/>
</dbReference>
<dbReference type="UniPathway" id="UPA00276">
    <property type="reaction ID" value="UER00406"/>
</dbReference>
<protein>
    <recommendedName>
        <fullName evidence="14">Riboflavin biosynthesis protein</fullName>
    </recommendedName>
    <domain>
        <recommendedName>
            <fullName evidence="14">Riboflavin kinase</fullName>
            <ecNumber evidence="14">2.7.1.26</ecNumber>
        </recommendedName>
        <alternativeName>
            <fullName evidence="14">Flavokinase</fullName>
        </alternativeName>
    </domain>
    <domain>
        <recommendedName>
            <fullName evidence="14">FMN adenylyltransferase</fullName>
            <ecNumber evidence="14">2.7.7.2</ecNumber>
        </recommendedName>
        <alternativeName>
            <fullName evidence="14">FAD pyrophosphorylase</fullName>
        </alternativeName>
        <alternativeName>
            <fullName evidence="14">FAD synthase</fullName>
        </alternativeName>
    </domain>
</protein>
<dbReference type="InterPro" id="IPR023465">
    <property type="entry name" value="Riboflavin_kinase_dom_sf"/>
</dbReference>
<organism evidence="16 17">
    <name type="scientific">Mesotoga prima MesG1.Ag.4.2</name>
    <dbReference type="NCBI Taxonomy" id="660470"/>
    <lineage>
        <taxon>Bacteria</taxon>
        <taxon>Thermotogati</taxon>
        <taxon>Thermotogota</taxon>
        <taxon>Thermotogae</taxon>
        <taxon>Kosmotogales</taxon>
        <taxon>Kosmotogaceae</taxon>
        <taxon>Mesotoga</taxon>
    </lineage>
</organism>
<evidence type="ECO:0000256" key="14">
    <source>
        <dbReference type="PIRNR" id="PIRNR004491"/>
    </source>
</evidence>
<dbReference type="SUPFAM" id="SSF52374">
    <property type="entry name" value="Nucleotidylyl transferase"/>
    <property type="match status" value="1"/>
</dbReference>
<evidence type="ECO:0000313" key="16">
    <source>
        <dbReference type="EMBL" id="AFK06569.1"/>
    </source>
</evidence>